<dbReference type="GO" id="GO:0004596">
    <property type="term" value="F:protein-N-terminal amino-acid acetyltransferase activity"/>
    <property type="evidence" value="ECO:0000318"/>
    <property type="project" value="GO_Central"/>
</dbReference>
<dbReference type="eggNOG" id="KOG3138">
    <property type="taxonomic scope" value="Eukaryota"/>
</dbReference>
<comment type="catalytic activity">
    <reaction evidence="10">
        <text>N-terminal L-methionyl-[transmembrane protein] + acetyl-CoA = N-terminal N(alpha)-acetyl-L-methionyl-[transmembrane protein] + CoA + H(+)</text>
        <dbReference type="Rhea" id="RHEA:50604"/>
        <dbReference type="Rhea" id="RHEA-COMP:12745"/>
        <dbReference type="Rhea" id="RHEA-COMP:12746"/>
        <dbReference type="ChEBI" id="CHEBI:15378"/>
        <dbReference type="ChEBI" id="CHEBI:57287"/>
        <dbReference type="ChEBI" id="CHEBI:57288"/>
        <dbReference type="ChEBI" id="CHEBI:64731"/>
        <dbReference type="ChEBI" id="CHEBI:133414"/>
        <dbReference type="EC" id="2.3.1.259"/>
    </reaction>
</comment>
<dbReference type="InterPro" id="IPR045141">
    <property type="entry name" value="NAA60-like"/>
</dbReference>
<dbReference type="PANTHER" id="PTHR14744:SF15">
    <property type="entry name" value="N-ALPHA-ACETYLTRANSFERASE 60"/>
    <property type="match status" value="1"/>
</dbReference>
<evidence type="ECO:0000256" key="9">
    <source>
        <dbReference type="ARBA" id="ARBA00048017"/>
    </source>
</evidence>
<dbReference type="SUPFAM" id="SSF55729">
    <property type="entry name" value="Acyl-CoA N-acyltransferases (Nat)"/>
    <property type="match status" value="1"/>
</dbReference>
<organism evidence="12 13">
    <name type="scientific">Nematostella vectensis</name>
    <name type="common">Starlet sea anemone</name>
    <dbReference type="NCBI Taxonomy" id="45351"/>
    <lineage>
        <taxon>Eukaryota</taxon>
        <taxon>Metazoa</taxon>
        <taxon>Cnidaria</taxon>
        <taxon>Anthozoa</taxon>
        <taxon>Hexacorallia</taxon>
        <taxon>Actiniaria</taxon>
        <taxon>Edwardsiidae</taxon>
        <taxon>Nematostella</taxon>
    </lineage>
</organism>
<dbReference type="InterPro" id="IPR016181">
    <property type="entry name" value="Acyl_CoA_acyltransferase"/>
</dbReference>
<keyword evidence="3" id="KW-0159">Chromosome partition</keyword>
<dbReference type="GO" id="GO:0004402">
    <property type="term" value="F:histone acetyltransferase activity"/>
    <property type="evidence" value="ECO:0000318"/>
    <property type="project" value="GO_Central"/>
</dbReference>
<proteinExistence type="inferred from homology"/>
<protein>
    <recommendedName>
        <fullName evidence="8">N-alpha-acetyltransferase 60</fullName>
        <ecNumber evidence="7">2.3.1.259</ecNumber>
        <ecNumber evidence="1">2.3.1.48</ecNumber>
    </recommendedName>
</protein>
<keyword evidence="5" id="KW-0012">Acyltransferase</keyword>
<dbReference type="STRING" id="45351.A7SS44"/>
<dbReference type="InterPro" id="IPR000182">
    <property type="entry name" value="GNAT_dom"/>
</dbReference>
<keyword evidence="2" id="KW-0808">Transferase</keyword>
<dbReference type="Proteomes" id="UP000001593">
    <property type="component" value="Unassembled WGS sequence"/>
</dbReference>
<evidence type="ECO:0000256" key="4">
    <source>
        <dbReference type="ARBA" id="ARBA00022853"/>
    </source>
</evidence>
<dbReference type="GO" id="GO:0007059">
    <property type="term" value="P:chromosome segregation"/>
    <property type="evidence" value="ECO:0000318"/>
    <property type="project" value="GO_Central"/>
</dbReference>
<evidence type="ECO:0000259" key="11">
    <source>
        <dbReference type="PROSITE" id="PS51186"/>
    </source>
</evidence>
<accession>A7SS44</accession>
<keyword evidence="13" id="KW-1185">Reference proteome</keyword>
<evidence type="ECO:0000256" key="2">
    <source>
        <dbReference type="ARBA" id="ARBA00022679"/>
    </source>
</evidence>
<evidence type="ECO:0000256" key="8">
    <source>
        <dbReference type="ARBA" id="ARBA00026144"/>
    </source>
</evidence>
<dbReference type="EMBL" id="DS469772">
    <property type="protein sequence ID" value="EDO33465.1"/>
    <property type="molecule type" value="Genomic_DNA"/>
</dbReference>
<evidence type="ECO:0000313" key="12">
    <source>
        <dbReference type="EMBL" id="EDO33465.1"/>
    </source>
</evidence>
<evidence type="ECO:0000256" key="7">
    <source>
        <dbReference type="ARBA" id="ARBA00026111"/>
    </source>
</evidence>
<evidence type="ECO:0000256" key="3">
    <source>
        <dbReference type="ARBA" id="ARBA00022829"/>
    </source>
</evidence>
<name>A7SS44_NEMVE</name>
<feature type="domain" description="N-acetyltransferase" evidence="11">
    <location>
        <begin position="11"/>
        <end position="180"/>
    </location>
</feature>
<comment type="catalytic activity">
    <reaction evidence="9">
        <text>L-lysyl-[protein] + acetyl-CoA = N(6)-acetyl-L-lysyl-[protein] + CoA + H(+)</text>
        <dbReference type="Rhea" id="RHEA:45948"/>
        <dbReference type="Rhea" id="RHEA-COMP:9752"/>
        <dbReference type="Rhea" id="RHEA-COMP:10731"/>
        <dbReference type="ChEBI" id="CHEBI:15378"/>
        <dbReference type="ChEBI" id="CHEBI:29969"/>
        <dbReference type="ChEBI" id="CHEBI:57287"/>
        <dbReference type="ChEBI" id="CHEBI:57288"/>
        <dbReference type="ChEBI" id="CHEBI:61930"/>
        <dbReference type="EC" id="2.3.1.48"/>
    </reaction>
</comment>
<keyword evidence="4" id="KW-0156">Chromatin regulator</keyword>
<dbReference type="PROSITE" id="PS51186">
    <property type="entry name" value="GNAT"/>
    <property type="match status" value="1"/>
</dbReference>
<dbReference type="Pfam" id="PF00583">
    <property type="entry name" value="Acetyltransf_1"/>
    <property type="match status" value="1"/>
</dbReference>
<evidence type="ECO:0000313" key="13">
    <source>
        <dbReference type="Proteomes" id="UP000001593"/>
    </source>
</evidence>
<reference evidence="12 13" key="1">
    <citation type="journal article" date="2007" name="Science">
        <title>Sea anemone genome reveals ancestral eumetazoan gene repertoire and genomic organization.</title>
        <authorList>
            <person name="Putnam N.H."/>
            <person name="Srivastava M."/>
            <person name="Hellsten U."/>
            <person name="Dirks B."/>
            <person name="Chapman J."/>
            <person name="Salamov A."/>
            <person name="Terry A."/>
            <person name="Shapiro H."/>
            <person name="Lindquist E."/>
            <person name="Kapitonov V.V."/>
            <person name="Jurka J."/>
            <person name="Genikhovich G."/>
            <person name="Grigoriev I.V."/>
            <person name="Lucas S.M."/>
            <person name="Steele R.E."/>
            <person name="Finnerty J.R."/>
            <person name="Technau U."/>
            <person name="Martindale M.Q."/>
            <person name="Rokhsar D.S."/>
        </authorList>
    </citation>
    <scope>NUCLEOTIDE SEQUENCE [LARGE SCALE GENOMIC DNA]</scope>
    <source>
        <strain evidence="13">CH2 X CH6</strain>
    </source>
</reference>
<gene>
    <name evidence="12" type="ORF">NEMVEDRAFT_v1g129498</name>
</gene>
<dbReference type="AlphaFoldDB" id="A7SS44"/>
<dbReference type="EC" id="2.3.1.48" evidence="1"/>
<dbReference type="PANTHER" id="PTHR14744">
    <property type="entry name" value="N-ALPHA-ACETYLTRANSFERASE 60"/>
    <property type="match status" value="1"/>
</dbReference>
<dbReference type="PhylomeDB" id="A7SS44"/>
<evidence type="ECO:0000256" key="1">
    <source>
        <dbReference type="ARBA" id="ARBA00013184"/>
    </source>
</evidence>
<dbReference type="EC" id="2.3.1.259" evidence="7"/>
<dbReference type="HOGENOM" id="CLU_013985_5_4_1"/>
<comment type="similarity">
    <text evidence="6">Belongs to the acetyltransferase family. NAA60 subfamily.</text>
</comment>
<evidence type="ECO:0000256" key="6">
    <source>
        <dbReference type="ARBA" id="ARBA00025774"/>
    </source>
</evidence>
<sequence>MTTKLGLLNDVQFRFLCPDDIDEVKRLCREWFPIEYPDTWYKEITSNPRFFSLAATYCKSIIGLVVAEVKPRGNCNREDAGILGCSYDDDFQVAYILSIGVVEGYRRHKIGSLLLDSLLSNLTTPERHSCKAIYLHVLTSNMAAMRFYESRCFQRFRFLPLYYSINGVHHDGFLYVLYINGGEPPWTLAYPLHTLHYAGSKLIQLQPCKLPMYLLNSLYHFFAWFAPVQSVRDSCVRTM</sequence>
<dbReference type="GO" id="GO:0000139">
    <property type="term" value="C:Golgi membrane"/>
    <property type="evidence" value="ECO:0000318"/>
    <property type="project" value="GO_Central"/>
</dbReference>
<dbReference type="InParanoid" id="A7SS44"/>
<dbReference type="Gene3D" id="3.40.630.30">
    <property type="match status" value="1"/>
</dbReference>
<dbReference type="GO" id="GO:0120518">
    <property type="term" value="F:protein N-terminal-methionine acetyltransferase activity"/>
    <property type="evidence" value="ECO:0007669"/>
    <property type="project" value="UniProtKB-EC"/>
</dbReference>
<evidence type="ECO:0000256" key="5">
    <source>
        <dbReference type="ARBA" id="ARBA00023315"/>
    </source>
</evidence>
<dbReference type="OMA" id="CWFEEVV"/>
<evidence type="ECO:0000256" key="10">
    <source>
        <dbReference type="ARBA" id="ARBA00048848"/>
    </source>
</evidence>